<name>A0A1G5FX74_9RHOB</name>
<dbReference type="SUPFAM" id="SSF54637">
    <property type="entry name" value="Thioesterase/thiol ester dehydrase-isomerase"/>
    <property type="match status" value="2"/>
</dbReference>
<evidence type="ECO:0008006" key="3">
    <source>
        <dbReference type="Google" id="ProtNLM"/>
    </source>
</evidence>
<keyword evidence="2" id="KW-1185">Reference proteome</keyword>
<gene>
    <name evidence="1" type="ORF">SAMN05660710_01582</name>
</gene>
<accession>A0A1G5FX74</accession>
<organism evidence="1 2">
    <name type="scientific">Paracoccus tibetensis</name>
    <dbReference type="NCBI Taxonomy" id="336292"/>
    <lineage>
        <taxon>Bacteria</taxon>
        <taxon>Pseudomonadati</taxon>
        <taxon>Pseudomonadota</taxon>
        <taxon>Alphaproteobacteria</taxon>
        <taxon>Rhodobacterales</taxon>
        <taxon>Paracoccaceae</taxon>
        <taxon>Paracoccus</taxon>
    </lineage>
</organism>
<reference evidence="1 2" key="1">
    <citation type="submission" date="2016-10" db="EMBL/GenBank/DDBJ databases">
        <authorList>
            <person name="de Groot N.N."/>
        </authorList>
    </citation>
    <scope>NUCLEOTIDE SEQUENCE [LARGE SCALE GENOMIC DNA]</scope>
    <source>
        <strain evidence="1 2">CGMCC 1.8925</strain>
    </source>
</reference>
<dbReference type="AlphaFoldDB" id="A0A1G5FX74"/>
<proteinExistence type="predicted"/>
<evidence type="ECO:0000313" key="1">
    <source>
        <dbReference type="EMBL" id="SCY43158.1"/>
    </source>
</evidence>
<dbReference type="Proteomes" id="UP000199502">
    <property type="component" value="Unassembled WGS sequence"/>
</dbReference>
<dbReference type="Gene3D" id="3.10.129.10">
    <property type="entry name" value="Hotdog Thioesterase"/>
    <property type="match status" value="2"/>
</dbReference>
<dbReference type="STRING" id="336292.SAMN05660710_01582"/>
<dbReference type="EMBL" id="FMVT01000004">
    <property type="protein sequence ID" value="SCY43158.1"/>
    <property type="molecule type" value="Genomic_DNA"/>
</dbReference>
<dbReference type="InterPro" id="IPR029069">
    <property type="entry name" value="HotDog_dom_sf"/>
</dbReference>
<sequence length="273" mass="30272">MTFPARIEVEALLDDHPRYKGSIHEDSVAQRMGYRSALLPGAFVYTYAARLAVSAWGMDWVERGAISTRFRRPVFNGDLLTIAAQSAEPDGSHRLTVTNQLGEEVVTGTLGAPAHETPQADLIFQPHRDTREAIDAARMRPGTRFNTSERVLTADDLAASRRAMAETHPVFLQNDVAHPGCLVRLTMDDVLRSFILPMPPIFTAVETRHYCAVRPGDRVSTSAVATEVFESGGKHYFVSDEYLVLDGDRLAARHRRTNLFQIDPAPTEARATN</sequence>
<protein>
    <recommendedName>
        <fullName evidence="3">N-terminal half of MaoC dehydratase</fullName>
    </recommendedName>
</protein>
<evidence type="ECO:0000313" key="2">
    <source>
        <dbReference type="Proteomes" id="UP000199502"/>
    </source>
</evidence>